<dbReference type="AlphaFoldDB" id="A0A0E9SBP8"/>
<accession>A0A0E9SBP8</accession>
<evidence type="ECO:0000313" key="1">
    <source>
        <dbReference type="EMBL" id="JAH38706.1"/>
    </source>
</evidence>
<name>A0A0E9SBP8_ANGAN</name>
<dbReference type="EMBL" id="GBXM01069871">
    <property type="protein sequence ID" value="JAH38706.1"/>
    <property type="molecule type" value="Transcribed_RNA"/>
</dbReference>
<protein>
    <submittedName>
        <fullName evidence="1">Uncharacterized protein</fullName>
    </submittedName>
</protein>
<organism evidence="1">
    <name type="scientific">Anguilla anguilla</name>
    <name type="common">European freshwater eel</name>
    <name type="synonym">Muraena anguilla</name>
    <dbReference type="NCBI Taxonomy" id="7936"/>
    <lineage>
        <taxon>Eukaryota</taxon>
        <taxon>Metazoa</taxon>
        <taxon>Chordata</taxon>
        <taxon>Craniata</taxon>
        <taxon>Vertebrata</taxon>
        <taxon>Euteleostomi</taxon>
        <taxon>Actinopterygii</taxon>
        <taxon>Neopterygii</taxon>
        <taxon>Teleostei</taxon>
        <taxon>Anguilliformes</taxon>
        <taxon>Anguillidae</taxon>
        <taxon>Anguilla</taxon>
    </lineage>
</organism>
<sequence length="30" mass="3513">MTCIAVSDTMWLRRVNGPSKCEKYLIKKKI</sequence>
<reference evidence="1" key="2">
    <citation type="journal article" date="2015" name="Fish Shellfish Immunol.">
        <title>Early steps in the European eel (Anguilla anguilla)-Vibrio vulnificus interaction in the gills: Role of the RtxA13 toxin.</title>
        <authorList>
            <person name="Callol A."/>
            <person name="Pajuelo D."/>
            <person name="Ebbesson L."/>
            <person name="Teles M."/>
            <person name="MacKenzie S."/>
            <person name="Amaro C."/>
        </authorList>
    </citation>
    <scope>NUCLEOTIDE SEQUENCE</scope>
</reference>
<proteinExistence type="predicted"/>
<reference evidence="1" key="1">
    <citation type="submission" date="2014-11" db="EMBL/GenBank/DDBJ databases">
        <authorList>
            <person name="Amaro Gonzalez C."/>
        </authorList>
    </citation>
    <scope>NUCLEOTIDE SEQUENCE</scope>
</reference>